<dbReference type="PANTHER" id="PTHR10127:SF780">
    <property type="entry name" value="METALLOENDOPEPTIDASE"/>
    <property type="match status" value="1"/>
</dbReference>
<evidence type="ECO:0000256" key="6">
    <source>
        <dbReference type="RuleBase" id="RU361183"/>
    </source>
</evidence>
<reference evidence="9" key="2">
    <citation type="submission" date="2015-08" db="UniProtKB">
        <authorList>
            <consortium name="WormBaseParasite"/>
        </authorList>
    </citation>
    <scope>IDENTIFICATION</scope>
</reference>
<reference evidence="8" key="1">
    <citation type="submission" date="2014-07" db="EMBL/GenBank/DDBJ databases">
        <authorList>
            <person name="Martin A.A"/>
            <person name="De Silva N."/>
        </authorList>
    </citation>
    <scope>NUCLEOTIDE SEQUENCE</scope>
</reference>
<dbReference type="Gene3D" id="3.40.390.10">
    <property type="entry name" value="Collagenase (Catalytic Domain)"/>
    <property type="match status" value="1"/>
</dbReference>
<evidence type="ECO:0000256" key="4">
    <source>
        <dbReference type="ARBA" id="ARBA00022833"/>
    </source>
</evidence>
<dbReference type="GO" id="GO:0006508">
    <property type="term" value="P:proteolysis"/>
    <property type="evidence" value="ECO:0007669"/>
    <property type="project" value="UniProtKB-KW"/>
</dbReference>
<keyword evidence="3 6" id="KW-0378">Hydrolase</keyword>
<feature type="signal peptide" evidence="6">
    <location>
        <begin position="1"/>
        <end position="20"/>
    </location>
</feature>
<keyword evidence="6" id="KW-0732">Signal</keyword>
<dbReference type="InterPro" id="IPR001506">
    <property type="entry name" value="Peptidase_M12A"/>
</dbReference>
<dbReference type="WBParaSite" id="SVE_0727300.1">
    <property type="protein sequence ID" value="SVE_0727300.1"/>
    <property type="gene ID" value="SVE_0727300"/>
</dbReference>
<dbReference type="EC" id="3.4.24.-" evidence="6"/>
<evidence type="ECO:0000313" key="8">
    <source>
        <dbReference type="Proteomes" id="UP000035680"/>
    </source>
</evidence>
<keyword evidence="4 6" id="KW-0862">Zinc</keyword>
<dbReference type="PANTHER" id="PTHR10127">
    <property type="entry name" value="DISCOIDIN, CUB, EGF, LAMININ , AND ZINC METALLOPROTEASE DOMAIN CONTAINING"/>
    <property type="match status" value="1"/>
</dbReference>
<evidence type="ECO:0000259" key="7">
    <source>
        <dbReference type="Pfam" id="PF01400"/>
    </source>
</evidence>
<feature type="chain" id="PRO_5005120784" description="Metalloendopeptidase" evidence="6">
    <location>
        <begin position="21"/>
        <end position="381"/>
    </location>
</feature>
<accession>A0A0K0FEI7</accession>
<evidence type="ECO:0000313" key="9">
    <source>
        <dbReference type="WBParaSite" id="SVE_0727300.1"/>
    </source>
</evidence>
<dbReference type="Pfam" id="PF01400">
    <property type="entry name" value="Astacin"/>
    <property type="match status" value="1"/>
</dbReference>
<keyword evidence="8" id="KW-1185">Reference proteome</keyword>
<organism evidence="8 9">
    <name type="scientific">Strongyloides venezuelensis</name>
    <name type="common">Threadworm</name>
    <dbReference type="NCBI Taxonomy" id="75913"/>
    <lineage>
        <taxon>Eukaryota</taxon>
        <taxon>Metazoa</taxon>
        <taxon>Ecdysozoa</taxon>
        <taxon>Nematoda</taxon>
        <taxon>Chromadorea</taxon>
        <taxon>Rhabditida</taxon>
        <taxon>Tylenchina</taxon>
        <taxon>Panagrolaimomorpha</taxon>
        <taxon>Strongyloidoidea</taxon>
        <taxon>Strongyloididae</taxon>
        <taxon>Strongyloides</taxon>
    </lineage>
</organism>
<sequence length="381" mass="44537">MKQIFFVSIFISLLILESLSKKSTKKSNKLKNPPPYVRSGTIHVYVDKKRNRRKVNTILYHISTRTCLNFKFVSIKIKGKSGINIYKTSKQNSLKVSYSKKKPTLLKLKDYIFQNRSKLAFYIGRALGMIPEISRLDRDKYVLIIWDNIKESHKHYYQMTKNNYTYYKDVEFDFGSIMLVDSSFGSKDETKPTYILKTNQNFQKIHDPHYVLSHNNLKFLNGMYCRNHCSKNDCLNGGYLLRDCKSCECPFHFYGLKCGTPKYSIGDCLEQKEYIAEDFSQYFDHYNLTGKCSYHIKSNSKKNIKVLITNLQLSNSKCTSSDSYVDILYRNDKGTTGLTICKNIELFELNHLSSEIFIFINSVKKDDSIYVIYLNDKIRNV</sequence>
<dbReference type="InterPro" id="IPR024079">
    <property type="entry name" value="MetalloPept_cat_dom_sf"/>
</dbReference>
<evidence type="ECO:0000256" key="3">
    <source>
        <dbReference type="ARBA" id="ARBA00022801"/>
    </source>
</evidence>
<dbReference type="PRINTS" id="PR00480">
    <property type="entry name" value="ASTACIN"/>
</dbReference>
<keyword evidence="1 6" id="KW-0645">Protease</keyword>
<evidence type="ECO:0000256" key="2">
    <source>
        <dbReference type="ARBA" id="ARBA00022723"/>
    </source>
</evidence>
<keyword evidence="2 6" id="KW-0479">Metal-binding</keyword>
<dbReference type="GO" id="GO:0046872">
    <property type="term" value="F:metal ion binding"/>
    <property type="evidence" value="ECO:0007669"/>
    <property type="project" value="UniProtKB-KW"/>
</dbReference>
<proteinExistence type="predicted"/>
<dbReference type="GO" id="GO:0004222">
    <property type="term" value="F:metalloendopeptidase activity"/>
    <property type="evidence" value="ECO:0007669"/>
    <property type="project" value="UniProtKB-UniRule"/>
</dbReference>
<comment type="cofactor">
    <cofactor evidence="6">
        <name>Zn(2+)</name>
        <dbReference type="ChEBI" id="CHEBI:29105"/>
    </cofactor>
    <text evidence="6">Binds 1 zinc ion per subunit.</text>
</comment>
<keyword evidence="5 6" id="KW-0482">Metalloprotease</keyword>
<dbReference type="Proteomes" id="UP000035680">
    <property type="component" value="Unassembled WGS sequence"/>
</dbReference>
<name>A0A0K0FEI7_STRVS</name>
<evidence type="ECO:0000256" key="1">
    <source>
        <dbReference type="ARBA" id="ARBA00022670"/>
    </source>
</evidence>
<feature type="domain" description="Peptidase M12A" evidence="7">
    <location>
        <begin position="49"/>
        <end position="224"/>
    </location>
</feature>
<dbReference type="SUPFAM" id="SSF55486">
    <property type="entry name" value="Metalloproteases ('zincins'), catalytic domain"/>
    <property type="match status" value="1"/>
</dbReference>
<protein>
    <recommendedName>
        <fullName evidence="6">Metalloendopeptidase</fullName>
        <ecNumber evidence="6">3.4.24.-</ecNumber>
    </recommendedName>
</protein>
<evidence type="ECO:0000256" key="5">
    <source>
        <dbReference type="ARBA" id="ARBA00023049"/>
    </source>
</evidence>
<dbReference type="AlphaFoldDB" id="A0A0K0FEI7"/>